<gene>
    <name evidence="2" type="ORF">EKG83_31115</name>
</gene>
<keyword evidence="3" id="KW-1185">Reference proteome</keyword>
<proteinExistence type="predicted"/>
<organism evidence="2 3">
    <name type="scientific">Saccharothrix syringae</name>
    <name type="common">Nocardiopsis syringae</name>
    <dbReference type="NCBI Taxonomy" id="103733"/>
    <lineage>
        <taxon>Bacteria</taxon>
        <taxon>Bacillati</taxon>
        <taxon>Actinomycetota</taxon>
        <taxon>Actinomycetes</taxon>
        <taxon>Pseudonocardiales</taxon>
        <taxon>Pseudonocardiaceae</taxon>
        <taxon>Saccharothrix</taxon>
    </lineage>
</organism>
<dbReference type="OrthoDB" id="3528137at2"/>
<protein>
    <recommendedName>
        <fullName evidence="1">Condensation domain-containing protein</fullName>
    </recommendedName>
</protein>
<name>A0A5Q0H4U4_SACSY</name>
<dbReference type="Proteomes" id="UP000325787">
    <property type="component" value="Chromosome"/>
</dbReference>
<sequence length="586" mass="63604">MSTGTGPHRRRRVQLTPLPPVPVAFTGRRQGEGPLTLGQLNIFRWLDRTPDHFYAVLAVPLPVPDGASVDDVAAAVAVLVARHEALRTSYSGGERPRQRVAASGVLALEVFSLGAGRWGPRDGTAVADALVRVLREPPPGPRRPEVRVAVATAPDEGDRVVACAAGFSHLAVDHGAIEVVRREFAELVGNPSLRQVGEPRHHPLDQAELEARSVERRRAEASLDYVLEQSWRIPRVLYALPGGRASGESLAVELSSVAAAMAVRRVAARTRASRSSIVLAAVCAVLAHRTGYRELVLPLLSGNRFERHLVNYVGSLAQGCIATVEVGEGSFDALVKHTWTAVLEASRHARYDAARRAAEDAVIERERGLRFNYDPLFNSLVPESWSGVTAGVGFRPEEVEAALGRTELRWRPVHRNGTPVRFGLNQVDGRLVLDLWSSDTGLVPRADMEALLTAVERLLVAASRADLDAGRVREAIALEPIARPPDWVLVDSCWVDPAEVRRLLDQALAPAVTRLFPSLGGRPLVAHLTATDAVRTPEEAHARCMDALADHHTALTPRHYVICRTAPDDPDDPRAWTPLVSGSGRS</sequence>
<dbReference type="GO" id="GO:0008610">
    <property type="term" value="P:lipid biosynthetic process"/>
    <property type="evidence" value="ECO:0007669"/>
    <property type="project" value="UniProtKB-ARBA"/>
</dbReference>
<dbReference type="Pfam" id="PF00668">
    <property type="entry name" value="Condensation"/>
    <property type="match status" value="1"/>
</dbReference>
<dbReference type="InterPro" id="IPR001242">
    <property type="entry name" value="Condensation_dom"/>
</dbReference>
<dbReference type="Gene3D" id="3.30.559.10">
    <property type="entry name" value="Chloramphenicol acetyltransferase-like domain"/>
    <property type="match status" value="1"/>
</dbReference>
<evidence type="ECO:0000313" key="2">
    <source>
        <dbReference type="EMBL" id="QFZ21246.1"/>
    </source>
</evidence>
<dbReference type="InterPro" id="IPR023213">
    <property type="entry name" value="CAT-like_dom_sf"/>
</dbReference>
<dbReference type="AlphaFoldDB" id="A0A5Q0H4U4"/>
<reference evidence="3" key="1">
    <citation type="journal article" date="2021" name="Curr. Microbiol.">
        <title>Complete genome of nocamycin-producing strain Saccharothrix syringae NRRL B-16468 reveals the biosynthetic potential for secondary metabolites.</title>
        <authorList>
            <person name="Mo X."/>
            <person name="Yang S."/>
        </authorList>
    </citation>
    <scope>NUCLEOTIDE SEQUENCE [LARGE SCALE GENOMIC DNA]</scope>
    <source>
        <strain evidence="3">ATCC 51364 / DSM 43886 / JCM 6844 / KCTC 9398 / NBRC 14523 / NRRL B-16468 / INA 2240</strain>
    </source>
</reference>
<feature type="domain" description="Condensation" evidence="1">
    <location>
        <begin position="61"/>
        <end position="353"/>
    </location>
</feature>
<dbReference type="SUPFAM" id="SSF52777">
    <property type="entry name" value="CoA-dependent acyltransferases"/>
    <property type="match status" value="2"/>
</dbReference>
<dbReference type="GO" id="GO:0003824">
    <property type="term" value="F:catalytic activity"/>
    <property type="evidence" value="ECO:0007669"/>
    <property type="project" value="InterPro"/>
</dbReference>
<evidence type="ECO:0000313" key="3">
    <source>
        <dbReference type="Proteomes" id="UP000325787"/>
    </source>
</evidence>
<dbReference type="Gene3D" id="3.30.559.30">
    <property type="entry name" value="Nonribosomal peptide synthetase, condensation domain"/>
    <property type="match status" value="1"/>
</dbReference>
<accession>A0A5Q0H4U4</accession>
<dbReference type="KEGG" id="ssyi:EKG83_31115"/>
<dbReference type="EMBL" id="CP034550">
    <property type="protein sequence ID" value="QFZ21246.1"/>
    <property type="molecule type" value="Genomic_DNA"/>
</dbReference>
<dbReference type="RefSeq" id="WP_033432081.1">
    <property type="nucleotide sequence ID" value="NZ_CP034550.1"/>
</dbReference>
<evidence type="ECO:0000259" key="1">
    <source>
        <dbReference type="Pfam" id="PF00668"/>
    </source>
</evidence>